<reference evidence="1 2" key="2">
    <citation type="journal article" date="2017" name="Nature">
        <title>The Apostasia genome and the evolution of orchids.</title>
        <authorList>
            <person name="Zhang G.Q."/>
            <person name="Liu K.W."/>
            <person name="Li Z."/>
            <person name="Lohaus R."/>
            <person name="Hsiao Y.Y."/>
            <person name="Niu S.C."/>
            <person name="Wang J.Y."/>
            <person name="Lin Y.C."/>
            <person name="Xu Q."/>
            <person name="Chen L.J."/>
            <person name="Yoshida K."/>
            <person name="Fujiwara S."/>
            <person name="Wang Z.W."/>
            <person name="Zhang Y.Q."/>
            <person name="Mitsuda N."/>
            <person name="Wang M."/>
            <person name="Liu G.H."/>
            <person name="Pecoraro L."/>
            <person name="Huang H.X."/>
            <person name="Xiao X.J."/>
            <person name="Lin M."/>
            <person name="Wu X.Y."/>
            <person name="Wu W.L."/>
            <person name="Chen Y.Y."/>
            <person name="Chang S.B."/>
            <person name="Sakamoto S."/>
            <person name="Ohme-Takagi M."/>
            <person name="Yagi M."/>
            <person name="Zeng S.J."/>
            <person name="Shen C.Y."/>
            <person name="Yeh C.M."/>
            <person name="Luo Y.B."/>
            <person name="Tsai W.C."/>
            <person name="Van de Peer Y."/>
            <person name="Liu Z.J."/>
        </authorList>
    </citation>
    <scope>NUCLEOTIDE SEQUENCE [LARGE SCALE GENOMIC DNA]</scope>
    <source>
        <tissue evidence="1">The whole plant</tissue>
    </source>
</reference>
<keyword evidence="2" id="KW-1185">Reference proteome</keyword>
<evidence type="ECO:0000313" key="1">
    <source>
        <dbReference type="EMBL" id="PKU66806.1"/>
    </source>
</evidence>
<organism evidence="1 2">
    <name type="scientific">Dendrobium catenatum</name>
    <dbReference type="NCBI Taxonomy" id="906689"/>
    <lineage>
        <taxon>Eukaryota</taxon>
        <taxon>Viridiplantae</taxon>
        <taxon>Streptophyta</taxon>
        <taxon>Embryophyta</taxon>
        <taxon>Tracheophyta</taxon>
        <taxon>Spermatophyta</taxon>
        <taxon>Magnoliopsida</taxon>
        <taxon>Liliopsida</taxon>
        <taxon>Asparagales</taxon>
        <taxon>Orchidaceae</taxon>
        <taxon>Epidendroideae</taxon>
        <taxon>Malaxideae</taxon>
        <taxon>Dendrobiinae</taxon>
        <taxon>Dendrobium</taxon>
    </lineage>
</organism>
<dbReference type="AlphaFoldDB" id="A0A2I0VTQ6"/>
<name>A0A2I0VTQ6_9ASPA</name>
<sequence length="209" mass="24163">MRRLKNIILDFCNRYGQNINNQKSIIVFGNSVKKRKKKAITKLWGFKMVKKVYYLGIKLALRRLLVSYFNYIIEKVNSKLNIWGKQMISLARRIVLTKSVLAALPVFVATHTLIPKKILKGIDKAARNFIWDRQGGLRGLHYISWENLCKPWKEGGLGLKSVSDITGPLRAKFAWNYLKEKDSLLNKALKAKYGSNFWENINRANKSCT</sequence>
<dbReference type="PANTHER" id="PTHR33116:SF86">
    <property type="entry name" value="REVERSE TRANSCRIPTASE DOMAIN-CONTAINING PROTEIN"/>
    <property type="match status" value="1"/>
</dbReference>
<dbReference type="EMBL" id="KZ503243">
    <property type="protein sequence ID" value="PKU66806.1"/>
    <property type="molecule type" value="Genomic_DNA"/>
</dbReference>
<evidence type="ECO:0000313" key="2">
    <source>
        <dbReference type="Proteomes" id="UP000233837"/>
    </source>
</evidence>
<gene>
    <name evidence="1" type="ORF">MA16_Dca015066</name>
</gene>
<reference evidence="1 2" key="1">
    <citation type="journal article" date="2016" name="Sci. Rep.">
        <title>The Dendrobium catenatum Lindl. genome sequence provides insights into polysaccharide synthase, floral development and adaptive evolution.</title>
        <authorList>
            <person name="Zhang G.Q."/>
            <person name="Xu Q."/>
            <person name="Bian C."/>
            <person name="Tsai W.C."/>
            <person name="Yeh C.M."/>
            <person name="Liu K.W."/>
            <person name="Yoshida K."/>
            <person name="Zhang L.S."/>
            <person name="Chang S.B."/>
            <person name="Chen F."/>
            <person name="Shi Y."/>
            <person name="Su Y.Y."/>
            <person name="Zhang Y.Q."/>
            <person name="Chen L.J."/>
            <person name="Yin Y."/>
            <person name="Lin M."/>
            <person name="Huang H."/>
            <person name="Deng H."/>
            <person name="Wang Z.W."/>
            <person name="Zhu S.L."/>
            <person name="Zhao X."/>
            <person name="Deng C."/>
            <person name="Niu S.C."/>
            <person name="Huang J."/>
            <person name="Wang M."/>
            <person name="Liu G.H."/>
            <person name="Yang H.J."/>
            <person name="Xiao X.J."/>
            <person name="Hsiao Y.Y."/>
            <person name="Wu W.L."/>
            <person name="Chen Y.Y."/>
            <person name="Mitsuda N."/>
            <person name="Ohme-Takagi M."/>
            <person name="Luo Y.B."/>
            <person name="Van de Peer Y."/>
            <person name="Liu Z.J."/>
        </authorList>
    </citation>
    <scope>NUCLEOTIDE SEQUENCE [LARGE SCALE GENOMIC DNA]</scope>
    <source>
        <tissue evidence="1">The whole plant</tissue>
    </source>
</reference>
<protein>
    <submittedName>
        <fullName evidence="1">Ribonuclease H protein</fullName>
    </submittedName>
</protein>
<dbReference type="Proteomes" id="UP000233837">
    <property type="component" value="Unassembled WGS sequence"/>
</dbReference>
<dbReference type="PANTHER" id="PTHR33116">
    <property type="entry name" value="REVERSE TRANSCRIPTASE ZINC-BINDING DOMAIN-CONTAINING PROTEIN-RELATED-RELATED"/>
    <property type="match status" value="1"/>
</dbReference>
<proteinExistence type="predicted"/>
<accession>A0A2I0VTQ6</accession>